<organism evidence="2 3">
    <name type="scientific">Psychrobacter piscatorii</name>
    <dbReference type="NCBI Taxonomy" id="554343"/>
    <lineage>
        <taxon>Bacteria</taxon>
        <taxon>Pseudomonadati</taxon>
        <taxon>Pseudomonadota</taxon>
        <taxon>Gammaproteobacteria</taxon>
        <taxon>Moraxellales</taxon>
        <taxon>Moraxellaceae</taxon>
        <taxon>Psychrobacter</taxon>
    </lineage>
</organism>
<evidence type="ECO:0000259" key="1">
    <source>
        <dbReference type="Pfam" id="PF14090"/>
    </source>
</evidence>
<reference evidence="2 3" key="1">
    <citation type="submission" date="2015-11" db="EMBL/GenBank/DDBJ databases">
        <title>Permanent draft genome of Psychrobacter piscatorii LQ58.</title>
        <authorList>
            <person name="Zhou M."/>
            <person name="Dong B."/>
            <person name="Liu Q."/>
        </authorList>
    </citation>
    <scope>NUCLEOTIDE SEQUENCE [LARGE SCALE GENOMIC DNA]</scope>
    <source>
        <strain evidence="2 3">LQ58</strain>
    </source>
</reference>
<keyword evidence="3" id="KW-1185">Reference proteome</keyword>
<evidence type="ECO:0000313" key="2">
    <source>
        <dbReference type="EMBL" id="KRU23181.1"/>
    </source>
</evidence>
<protein>
    <recommendedName>
        <fullName evidence="1">Winged helix-turn-helix domain-containing protein</fullName>
    </recommendedName>
</protein>
<comment type="caution">
    <text evidence="2">The sequence shown here is derived from an EMBL/GenBank/DDBJ whole genome shotgun (WGS) entry which is preliminary data.</text>
</comment>
<dbReference type="AlphaFoldDB" id="A0A0T6DUE3"/>
<evidence type="ECO:0000313" key="3">
    <source>
        <dbReference type="Proteomes" id="UP000051202"/>
    </source>
</evidence>
<dbReference type="RefSeq" id="WP_058024010.1">
    <property type="nucleotide sequence ID" value="NZ_LNDJ01000049.1"/>
</dbReference>
<proteinExistence type="predicted"/>
<dbReference type="Pfam" id="PF14090">
    <property type="entry name" value="HTH_39"/>
    <property type="match status" value="1"/>
</dbReference>
<dbReference type="InterPro" id="IPR055245">
    <property type="entry name" value="HTH_proteobacteria"/>
</dbReference>
<feature type="domain" description="Winged helix-turn-helix" evidence="1">
    <location>
        <begin position="17"/>
        <end position="71"/>
    </location>
</feature>
<name>A0A0T6DUE3_9GAMM</name>
<sequence>MTTTATAPVTNEQAPKTQIEIVRAHLMTGATITTWDAYRFYQITCLAQRIHDLRSQGLVIQSEIVTHNDKRFSVYWLDEQTLLESELSNSEVN</sequence>
<dbReference type="STRING" id="554343.AS194_05460"/>
<gene>
    <name evidence="2" type="ORF">AS194_05460</name>
</gene>
<dbReference type="Proteomes" id="UP000051202">
    <property type="component" value="Unassembled WGS sequence"/>
</dbReference>
<accession>A0A0T6DUE3</accession>
<dbReference type="EMBL" id="LNDJ01000049">
    <property type="protein sequence ID" value="KRU23181.1"/>
    <property type="molecule type" value="Genomic_DNA"/>
</dbReference>